<comment type="caution">
    <text evidence="1">The sequence shown here is derived from an EMBL/GenBank/DDBJ whole genome shotgun (WGS) entry which is preliminary data.</text>
</comment>
<protein>
    <submittedName>
        <fullName evidence="1">Uncharacterized protein</fullName>
    </submittedName>
</protein>
<accession>A0ABW6QEG9</accession>
<evidence type="ECO:0000313" key="1">
    <source>
        <dbReference type="EMBL" id="MFF1277621.1"/>
    </source>
</evidence>
<reference evidence="1 2" key="1">
    <citation type="submission" date="2024-09" db="EMBL/GenBank/DDBJ databases">
        <title>The Natural Products Discovery Center: Release of the First 8490 Sequenced Strains for Exploring Actinobacteria Biosynthetic Diversity.</title>
        <authorList>
            <person name="Kalkreuter E."/>
            <person name="Kautsar S.A."/>
            <person name="Yang D."/>
            <person name="Bader C.D."/>
            <person name="Teijaro C.N."/>
            <person name="Fluegel L."/>
            <person name="Davis C.M."/>
            <person name="Simpson J.R."/>
            <person name="Lauterbach L."/>
            <person name="Steele A.D."/>
            <person name="Gui C."/>
            <person name="Meng S."/>
            <person name="Li G."/>
            <person name="Viehrig K."/>
            <person name="Ye F."/>
            <person name="Su P."/>
            <person name="Kiefer A.F."/>
            <person name="Nichols A."/>
            <person name="Cepeda A.J."/>
            <person name="Yan W."/>
            <person name="Fan B."/>
            <person name="Jiang Y."/>
            <person name="Adhikari A."/>
            <person name="Zheng C.-J."/>
            <person name="Schuster L."/>
            <person name="Cowan T.M."/>
            <person name="Smanski M.J."/>
            <person name="Chevrette M.G."/>
            <person name="De Carvalho L.P.S."/>
            <person name="Shen B."/>
        </authorList>
    </citation>
    <scope>NUCLEOTIDE SEQUENCE [LARGE SCALE GENOMIC DNA]</scope>
    <source>
        <strain evidence="1 2">NPDC058328</strain>
    </source>
</reference>
<dbReference type="Proteomes" id="UP001601627">
    <property type="component" value="Unassembled WGS sequence"/>
</dbReference>
<sequence length="148" mass="16313">MSSHLFCEGENTMDPIVVAAGSALVAAMATDAWQQAQAGLVRLWQRVHPAQTDAVEEELAEVRTQVLSARDAGDAETERALTGSWQWRLQLLLRDDPALAEELRRLLDDTLAPAVRAHTQTDKPSTVINGTARDSSRLYIAGVNQYFR</sequence>
<proteinExistence type="predicted"/>
<name>A0ABW6QEG9_9ACTN</name>
<dbReference type="EMBL" id="JBHVZQ010000039">
    <property type="protein sequence ID" value="MFF1277621.1"/>
    <property type="molecule type" value="Genomic_DNA"/>
</dbReference>
<evidence type="ECO:0000313" key="2">
    <source>
        <dbReference type="Proteomes" id="UP001601627"/>
    </source>
</evidence>
<organism evidence="1 2">
    <name type="scientific">Streptomyces marokkonensis</name>
    <dbReference type="NCBI Taxonomy" id="324855"/>
    <lineage>
        <taxon>Bacteria</taxon>
        <taxon>Bacillati</taxon>
        <taxon>Actinomycetota</taxon>
        <taxon>Actinomycetes</taxon>
        <taxon>Kitasatosporales</taxon>
        <taxon>Streptomycetaceae</taxon>
        <taxon>Streptomyces</taxon>
    </lineage>
</organism>
<keyword evidence="2" id="KW-1185">Reference proteome</keyword>
<dbReference type="RefSeq" id="WP_388239590.1">
    <property type="nucleotide sequence ID" value="NZ_JBHVZQ010000039.1"/>
</dbReference>
<gene>
    <name evidence="1" type="ORF">ACFVZC_30130</name>
</gene>